<evidence type="ECO:0000313" key="12">
    <source>
        <dbReference type="EMBL" id="KAF4089671.1"/>
    </source>
</evidence>
<keyword evidence="13" id="KW-1185">Reference proteome</keyword>
<sequence length="906" mass="100045">RTHTHIHAQQRSASHPTISLETFLSYYLRSCFKMKCVCFLYMLPSAAFLMLSFSLTYGTPSIYSLFQGAPFTSSIPKQRSKNWCAFVVHKNVTCSVLGVTESVESDNAPCPEHQPHCTETGIYRIHTRPIYKVGYKQVTELEWRCCPGYRGYDCMELKDAVPPPQVLQEPQPDLPSVYKPQQSVLDVSSGAHPWMQPGQSGQARHPWTKGGESGRLGVHDSHRVRELEEEVQRLSQTVLDMQAAMTTANANLRLDLQEDASKIVLNLLGHLQQPQDALTGGTERIMLPTDLTISPVSEMLQNQVTHLSNTISTNTNTIQSLETKFQQIEGQVNQLKKAASGITIPVPSSTLAPECPCQTYIDEKFKALREELLEGMDIKMADLKNSCEYKVELVKEQCEEQETSYLSLTELLDSKEADLRQEIHDLRHLVLNSTSKVLEVSHFQVEIQSLKNVHQSLYSAVNATNKQQKALEEALNTRFSQVEKSSEKHCLTLEEKLRSEWAKEQEAQNKTLESRISAALQVYGDMRLHTILTDSQNILEMEKQTQSLKSEVSTLMQRVTQVESSVRILNESISHQSHMDSLYNKLGELEEVCGRNQESANKVEELLSGMDGRVANVERVCGRWEPMSESLTRIKDGLNKHINGLWNCVRKLNSTVLTHATDISTLREHMHTTVVKQSKTTTVPQYTGPGVHSGMEDSNVLMEKATPVLESGEAGPPGSKLSSHPPQDSDGNKTLVKGYASTPGFSPSSSVSVTAHILSGPSSAPVSFSAGLTLFPFSEEVGIIRFNRVLLNDGGHYNPHTGVFTVPTDGRYLLSVVITAQKGERVEAVLSVANRSIQKLDTAGPEGVNSAGCLCGGSASASLVLDLRQGQRVGVIKTSGTLAISASTEVLSTFCGVLLYPLQAKR</sequence>
<comment type="subcellular location">
    <subcellularLocation>
        <location evidence="1">Secreted</location>
        <location evidence="1">Extracellular space</location>
        <location evidence="1">Extracellular matrix</location>
    </subcellularLocation>
</comment>
<keyword evidence="9" id="KW-1133">Transmembrane helix</keyword>
<organism evidence="12 13">
    <name type="scientific">Ameiurus melas</name>
    <name type="common">Black bullhead</name>
    <name type="synonym">Silurus melas</name>
    <dbReference type="NCBI Taxonomy" id="219545"/>
    <lineage>
        <taxon>Eukaryota</taxon>
        <taxon>Metazoa</taxon>
        <taxon>Chordata</taxon>
        <taxon>Craniata</taxon>
        <taxon>Vertebrata</taxon>
        <taxon>Euteleostomi</taxon>
        <taxon>Actinopterygii</taxon>
        <taxon>Neopterygii</taxon>
        <taxon>Teleostei</taxon>
        <taxon>Ostariophysi</taxon>
        <taxon>Siluriformes</taxon>
        <taxon>Ictaluridae</taxon>
        <taxon>Ameiurus</taxon>
    </lineage>
</organism>
<keyword evidence="3" id="KW-0272">Extracellular matrix</keyword>
<dbReference type="PANTHER" id="PTHR15427">
    <property type="entry name" value="EMILIN ELASTIN MICROFIBRIL INTERFACE-LOCATED PROTEIN ELASTIN MICROFIBRIL INTERFACER"/>
    <property type="match status" value="1"/>
</dbReference>
<accession>A0A7J6B6H4</accession>
<name>A0A7J6B6H4_AMEME</name>
<dbReference type="Pfam" id="PF07546">
    <property type="entry name" value="EMI"/>
    <property type="match status" value="1"/>
</dbReference>
<reference evidence="12 13" key="1">
    <citation type="submission" date="2020-02" db="EMBL/GenBank/DDBJ databases">
        <title>A chromosome-scale genome assembly of the black bullhead catfish (Ameiurus melas).</title>
        <authorList>
            <person name="Wen M."/>
            <person name="Zham M."/>
            <person name="Cabau C."/>
            <person name="Klopp C."/>
            <person name="Donnadieu C."/>
            <person name="Roques C."/>
            <person name="Bouchez O."/>
            <person name="Lampietro C."/>
            <person name="Jouanno E."/>
            <person name="Herpin A."/>
            <person name="Louis A."/>
            <person name="Berthelot C."/>
            <person name="Parey E."/>
            <person name="Roest-Crollius H."/>
            <person name="Braasch I."/>
            <person name="Postlethwait J."/>
            <person name="Robinson-Rechavi M."/>
            <person name="Echchiki A."/>
            <person name="Begum T."/>
            <person name="Montfort J."/>
            <person name="Schartl M."/>
            <person name="Bobe J."/>
            <person name="Guiguen Y."/>
        </authorList>
    </citation>
    <scope>NUCLEOTIDE SEQUENCE [LARGE SCALE GENOMIC DNA]</scope>
    <source>
        <strain evidence="12">M_S1</strain>
        <tissue evidence="12">Blood</tissue>
    </source>
</reference>
<dbReference type="InterPro" id="IPR001073">
    <property type="entry name" value="C1q_dom"/>
</dbReference>
<keyword evidence="5 7" id="KW-0175">Coiled coil</keyword>
<dbReference type="PROSITE" id="PS50871">
    <property type="entry name" value="C1Q"/>
    <property type="match status" value="1"/>
</dbReference>
<dbReference type="PANTHER" id="PTHR15427:SF5">
    <property type="entry name" value="EMILIN-2"/>
    <property type="match status" value="1"/>
</dbReference>
<dbReference type="SMART" id="SM00110">
    <property type="entry name" value="C1Q"/>
    <property type="match status" value="1"/>
</dbReference>
<evidence type="ECO:0000256" key="7">
    <source>
        <dbReference type="SAM" id="Coils"/>
    </source>
</evidence>
<feature type="region of interest" description="Disordered" evidence="8">
    <location>
        <begin position="709"/>
        <end position="734"/>
    </location>
</feature>
<feature type="domain" description="EMI" evidence="11">
    <location>
        <begin position="80"/>
        <end position="156"/>
    </location>
</feature>
<evidence type="ECO:0000259" key="10">
    <source>
        <dbReference type="PROSITE" id="PS50871"/>
    </source>
</evidence>
<evidence type="ECO:0000259" key="11">
    <source>
        <dbReference type="PROSITE" id="PS51041"/>
    </source>
</evidence>
<evidence type="ECO:0000256" key="3">
    <source>
        <dbReference type="ARBA" id="ARBA00022530"/>
    </source>
</evidence>
<dbReference type="PRINTS" id="PR00007">
    <property type="entry name" value="COMPLEMNTC1Q"/>
</dbReference>
<evidence type="ECO:0000256" key="4">
    <source>
        <dbReference type="ARBA" id="ARBA00022729"/>
    </source>
</evidence>
<dbReference type="EMBL" id="JAAGNN010000005">
    <property type="protein sequence ID" value="KAF4089671.1"/>
    <property type="molecule type" value="Genomic_DNA"/>
</dbReference>
<dbReference type="InterPro" id="IPR008983">
    <property type="entry name" value="Tumour_necrosis_fac-like_dom"/>
</dbReference>
<keyword evidence="4" id="KW-0732">Signal</keyword>
<keyword evidence="6" id="KW-1015">Disulfide bond</keyword>
<dbReference type="Pfam" id="PF00386">
    <property type="entry name" value="C1q"/>
    <property type="match status" value="1"/>
</dbReference>
<evidence type="ECO:0000256" key="9">
    <source>
        <dbReference type="SAM" id="Phobius"/>
    </source>
</evidence>
<keyword evidence="2" id="KW-0964">Secreted</keyword>
<dbReference type="AlphaFoldDB" id="A0A7J6B6H4"/>
<feature type="domain" description="C1q" evidence="10">
    <location>
        <begin position="761"/>
        <end position="905"/>
    </location>
</feature>
<protein>
    <recommendedName>
        <fullName evidence="14">Elastin microfibril interfacer 2</fullName>
    </recommendedName>
</protein>
<feature type="non-terminal residue" evidence="12">
    <location>
        <position position="906"/>
    </location>
</feature>
<comment type="caution">
    <text evidence="12">The sequence shown here is derived from an EMBL/GenBank/DDBJ whole genome shotgun (WGS) entry which is preliminary data.</text>
</comment>
<evidence type="ECO:0000256" key="2">
    <source>
        <dbReference type="ARBA" id="ARBA00022525"/>
    </source>
</evidence>
<gene>
    <name evidence="12" type="ORF">AMELA_G00068830</name>
</gene>
<dbReference type="InterPro" id="IPR050392">
    <property type="entry name" value="Collagen/C1q_domain"/>
</dbReference>
<dbReference type="PROSITE" id="PS51041">
    <property type="entry name" value="EMI"/>
    <property type="match status" value="1"/>
</dbReference>
<dbReference type="Proteomes" id="UP000593565">
    <property type="component" value="Unassembled WGS sequence"/>
</dbReference>
<dbReference type="InterPro" id="IPR011489">
    <property type="entry name" value="EMI_domain"/>
</dbReference>
<evidence type="ECO:0000256" key="8">
    <source>
        <dbReference type="SAM" id="MobiDB-lite"/>
    </source>
</evidence>
<dbReference type="Gene3D" id="2.60.120.40">
    <property type="match status" value="1"/>
</dbReference>
<dbReference type="SUPFAM" id="SSF49842">
    <property type="entry name" value="TNF-like"/>
    <property type="match status" value="1"/>
</dbReference>
<evidence type="ECO:0000256" key="1">
    <source>
        <dbReference type="ARBA" id="ARBA00004498"/>
    </source>
</evidence>
<evidence type="ECO:0008006" key="14">
    <source>
        <dbReference type="Google" id="ProtNLM"/>
    </source>
</evidence>
<keyword evidence="9" id="KW-0472">Membrane</keyword>
<evidence type="ECO:0000256" key="5">
    <source>
        <dbReference type="ARBA" id="ARBA00023054"/>
    </source>
</evidence>
<keyword evidence="9" id="KW-0812">Transmembrane</keyword>
<evidence type="ECO:0000256" key="6">
    <source>
        <dbReference type="ARBA" id="ARBA00023157"/>
    </source>
</evidence>
<feature type="coiled-coil region" evidence="7">
    <location>
        <begin position="502"/>
        <end position="558"/>
    </location>
</feature>
<evidence type="ECO:0000313" key="13">
    <source>
        <dbReference type="Proteomes" id="UP000593565"/>
    </source>
</evidence>
<feature type="transmembrane region" description="Helical" evidence="9">
    <location>
        <begin position="36"/>
        <end position="57"/>
    </location>
</feature>
<proteinExistence type="predicted"/>